<name>E7BKJ9_9CLOS</name>
<dbReference type="EMBL" id="GQ376201">
    <property type="protein sequence ID" value="ADU25035.1"/>
    <property type="molecule type" value="Genomic_RNA"/>
</dbReference>
<dbReference type="GeneID" id="37619160"/>
<keyword evidence="2" id="KW-1185">Reference proteome</keyword>
<organism evidence="1 2">
    <name type="scientific">Diodia vein chlorosis virus</name>
    <dbReference type="NCBI Taxonomy" id="656520"/>
    <lineage>
        <taxon>Viruses</taxon>
        <taxon>Riboviria</taxon>
        <taxon>Orthornavirae</taxon>
        <taxon>Kitrinoviricota</taxon>
        <taxon>Alsuviricetes</taxon>
        <taxon>Martellivirales</taxon>
        <taxon>Closteroviridae</taxon>
        <taxon>Crinivirus</taxon>
        <taxon>Crinivirus diodiae</taxon>
    </lineage>
</organism>
<accession>E7BKJ9</accession>
<dbReference type="KEGG" id="vg:37619160"/>
<dbReference type="RefSeq" id="YP_009507954.1">
    <property type="nucleotide sequence ID" value="NC_038787.1"/>
</dbReference>
<sequence length="55" mass="6366">MALVVLLLLEMFGGFNSYYLSDNSSFSGQILVIRTEDPKLLTDILLELPYIKERW</sequence>
<dbReference type="OrthoDB" id="27754at10239"/>
<evidence type="ECO:0000313" key="2">
    <source>
        <dbReference type="Proteomes" id="UP000234913"/>
    </source>
</evidence>
<protein>
    <submittedName>
        <fullName evidence="1">p6</fullName>
    </submittedName>
</protein>
<dbReference type="Proteomes" id="UP000234913">
    <property type="component" value="Genome"/>
</dbReference>
<reference evidence="1 2" key="1">
    <citation type="journal article" date="2011" name="Arch. Virol.">
        <title>Diodia vein chlorosis virus is a group-1 crinivirus.</title>
        <authorList>
            <person name="Tzanetakis I.E."/>
            <person name="Wintermantel W.M."/>
            <person name="Poudel B."/>
            <person name="Zhou J."/>
        </authorList>
    </citation>
    <scope>NUCLEOTIDE SEQUENCE [LARGE SCALE GENOMIC DNA]</scope>
    <source>
        <strain evidence="1">Fayetteville</strain>
    </source>
</reference>
<proteinExistence type="predicted"/>
<evidence type="ECO:0000313" key="1">
    <source>
        <dbReference type="EMBL" id="ADU25035.1"/>
    </source>
</evidence>